<dbReference type="InterPro" id="IPR045175">
    <property type="entry name" value="M28_fam"/>
</dbReference>
<evidence type="ECO:0000259" key="20">
    <source>
        <dbReference type="Pfam" id="PF22251"/>
    </source>
</evidence>
<dbReference type="AlphaFoldDB" id="A0A0C2WQV0"/>
<dbReference type="GO" id="GO:0046872">
    <property type="term" value="F:metal ion binding"/>
    <property type="evidence" value="ECO:0007669"/>
    <property type="project" value="UniProtKB-KW"/>
</dbReference>
<accession>A0A0C2WQV0</accession>
<gene>
    <name evidence="21" type="ORF">M378DRAFT_24781</name>
</gene>
<dbReference type="HOGENOM" id="CLU_006412_1_0_1"/>
<keyword evidence="10 15" id="KW-0862">Zinc</keyword>
<keyword evidence="12" id="KW-0482">Metalloprotease</keyword>
<dbReference type="Proteomes" id="UP000054549">
    <property type="component" value="Unassembled WGS sequence"/>
</dbReference>
<feature type="region of interest" description="Disordered" evidence="16">
    <location>
        <begin position="582"/>
        <end position="608"/>
    </location>
</feature>
<dbReference type="InterPro" id="IPR007484">
    <property type="entry name" value="Peptidase_M28"/>
</dbReference>
<organism evidence="21 22">
    <name type="scientific">Amanita muscaria (strain Koide BX008)</name>
    <dbReference type="NCBI Taxonomy" id="946122"/>
    <lineage>
        <taxon>Eukaryota</taxon>
        <taxon>Fungi</taxon>
        <taxon>Dikarya</taxon>
        <taxon>Basidiomycota</taxon>
        <taxon>Agaricomycotina</taxon>
        <taxon>Agaricomycetes</taxon>
        <taxon>Agaricomycetidae</taxon>
        <taxon>Agaricales</taxon>
        <taxon>Pluteineae</taxon>
        <taxon>Amanitaceae</taxon>
        <taxon>Amanita</taxon>
    </lineage>
</organism>
<evidence type="ECO:0000256" key="5">
    <source>
        <dbReference type="ARBA" id="ARBA00022554"/>
    </source>
</evidence>
<evidence type="ECO:0000256" key="6">
    <source>
        <dbReference type="ARBA" id="ARBA00022670"/>
    </source>
</evidence>
<dbReference type="Pfam" id="PF22250">
    <property type="entry name" value="PFF1_C"/>
    <property type="match status" value="1"/>
</dbReference>
<feature type="transmembrane region" description="Helical" evidence="17">
    <location>
        <begin position="6"/>
        <end position="30"/>
    </location>
</feature>
<comment type="function">
    <text evidence="2">May be involved in vacuolar sorting and osmoregulation.</text>
</comment>
<dbReference type="EMBL" id="KN818253">
    <property type="protein sequence ID" value="KIL64017.1"/>
    <property type="molecule type" value="Genomic_DNA"/>
</dbReference>
<dbReference type="Pfam" id="PF04389">
    <property type="entry name" value="Peptidase_M28"/>
    <property type="match status" value="1"/>
</dbReference>
<dbReference type="CDD" id="cd03875">
    <property type="entry name" value="M28_Fxna_like"/>
    <property type="match status" value="1"/>
</dbReference>
<comment type="cofactor">
    <cofactor evidence="1">
        <name>Zn(2+)</name>
        <dbReference type="ChEBI" id="CHEBI:29105"/>
    </cofactor>
</comment>
<dbReference type="SUPFAM" id="SSF53187">
    <property type="entry name" value="Zn-dependent exopeptidases"/>
    <property type="match status" value="1"/>
</dbReference>
<evidence type="ECO:0000256" key="13">
    <source>
        <dbReference type="ARBA" id="ARBA00023136"/>
    </source>
</evidence>
<evidence type="ECO:0000256" key="7">
    <source>
        <dbReference type="ARBA" id="ARBA00022692"/>
    </source>
</evidence>
<evidence type="ECO:0000256" key="12">
    <source>
        <dbReference type="ARBA" id="ARBA00023049"/>
    </source>
</evidence>
<keyword evidence="22" id="KW-1185">Reference proteome</keyword>
<feature type="transmembrane region" description="Helical" evidence="17">
    <location>
        <begin position="470"/>
        <end position="492"/>
    </location>
</feature>
<dbReference type="PANTHER" id="PTHR12147">
    <property type="entry name" value="METALLOPEPTIDASE M28 FAMILY MEMBER"/>
    <property type="match status" value="1"/>
</dbReference>
<dbReference type="FunCoup" id="A0A0C2WQV0">
    <property type="interactions" value="10"/>
</dbReference>
<keyword evidence="11 17" id="KW-1133">Transmembrane helix</keyword>
<feature type="domain" description="Vacuolar membrane protease transmembrane" evidence="20">
    <location>
        <begin position="581"/>
        <end position="695"/>
    </location>
</feature>
<keyword evidence="9 15" id="KW-0378">Hydrolase</keyword>
<dbReference type="InterPro" id="IPR053976">
    <property type="entry name" value="PFF1_TM"/>
</dbReference>
<keyword evidence="13 17" id="KW-0472">Membrane</keyword>
<dbReference type="InParanoid" id="A0A0C2WQV0"/>
<evidence type="ECO:0000256" key="16">
    <source>
        <dbReference type="SAM" id="MobiDB-lite"/>
    </source>
</evidence>
<feature type="domain" description="Vacuolar membrane protease C-terminal" evidence="19">
    <location>
        <begin position="728"/>
        <end position="982"/>
    </location>
</feature>
<evidence type="ECO:0000256" key="4">
    <source>
        <dbReference type="ARBA" id="ARBA00010918"/>
    </source>
</evidence>
<feature type="transmembrane region" description="Helical" evidence="17">
    <location>
        <begin position="700"/>
        <end position="722"/>
    </location>
</feature>
<protein>
    <recommendedName>
        <fullName evidence="15">Peptide hydrolase</fullName>
        <ecNumber evidence="15">3.4.-.-</ecNumber>
    </recommendedName>
</protein>
<evidence type="ECO:0000313" key="21">
    <source>
        <dbReference type="EMBL" id="KIL64017.1"/>
    </source>
</evidence>
<dbReference type="InterPro" id="IPR048024">
    <property type="entry name" value="Fxna-like_M28_dom"/>
</dbReference>
<dbReference type="Pfam" id="PF22251">
    <property type="entry name" value="PFF1_TM"/>
    <property type="match status" value="1"/>
</dbReference>
<keyword evidence="7 17" id="KW-0812">Transmembrane</keyword>
<evidence type="ECO:0000256" key="10">
    <source>
        <dbReference type="ARBA" id="ARBA00022833"/>
    </source>
</evidence>
<dbReference type="GO" id="GO:0006508">
    <property type="term" value="P:proteolysis"/>
    <property type="evidence" value="ECO:0007669"/>
    <property type="project" value="UniProtKB-KW"/>
</dbReference>
<evidence type="ECO:0000313" key="22">
    <source>
        <dbReference type="Proteomes" id="UP000054549"/>
    </source>
</evidence>
<dbReference type="EC" id="3.4.-.-" evidence="15"/>
<evidence type="ECO:0000256" key="17">
    <source>
        <dbReference type="SAM" id="Phobius"/>
    </source>
</evidence>
<dbReference type="GO" id="GO:0005774">
    <property type="term" value="C:vacuolar membrane"/>
    <property type="evidence" value="ECO:0007669"/>
    <property type="project" value="UniProtKB-SubCell"/>
</dbReference>
<sequence length="989" mass="110332">MNLTIFAYRTIPVTLLISSIYIAIFTALFITDSVPEIPQDTHGLDIERAYADLHNITARPHPYHSHANDIVRKFLLSRINEITTGCAYAHVKEDTNTTSFMKSGNEAVVFQASNILVKIDGYDDRFIKSGGVLFSAHYDSVSTAPGATDDGIAVASLLQFIEHLVKNQPRRTAIFNINNGEEDGLYGAQAFVRHPWAKMVDSFINLEGAGAGGPPILFRASSIEPVRAFSRGITTNSTTYRVRRPHGNVLSADAFNRGVIRSGTDYSVYVGDSEHILEGVDLAFYKHRSRYHTMLDSIPGVRGKAKEALWAMLENVWGAGGVLLNIESPKPETSKMVVFFDLFKSYFVVFELRSLQTFNLVLLFAGPFLVLFIHTAIPFFLGHFNVEIEEERPSILTRVLNVFRRRSTREAEESSRNILFQPFVYVAKAWSWGNLWIPTAMFFPTTVLYAITVKSLLAGNRYITYSQQNAVLLLNLSIALIVLTFLLGSPAISSRLRSRRTKRVYILPDRQAIFLHLYVFTYLLLIFATLAVTFEIGGLYWISAWHAGVWAACIIGGLETFIVRSQRVKELEKKTRRQLLNRDAHRASRNGQRHGSGDSSDSDEGDEMTPLLPGSLTLPDQNGEPPLDGKDNGGWWILQVLLAVPIPVMLIGHIFMLFQSALGQTLADGSSAAFVYITQALLCIFMVLPIAPFASGIHRYVTYIAAITFLGTLILNLSVFPFSQETPLKVYFQQSVHLNSTNTDLTMSGNHLVEGEVIRAVTSLTGVPEFIENQVVSKLPSAWRKELNCGIDEAGRWKGLVTCSWESGADMIPYPGGRPKQPWLSVSTQRTGFTKARIEVEGKNARSCRFYFDQTLIVQVSLTPKTEIPVVSLYPTYKEEDGGILQYWAREWGKAIVIEVDFNGIINGTYHESDNGVSESGGNLRGRVACEWSEYESGMVGLDLNEIRGVGYLNPRMPALEESLRFLPQWAVVSKAGDGLVEAWSEFEF</sequence>
<feature type="transmembrane region" description="Helical" evidence="17">
    <location>
        <begin position="635"/>
        <end position="658"/>
    </location>
</feature>
<evidence type="ECO:0000256" key="15">
    <source>
        <dbReference type="RuleBase" id="RU361240"/>
    </source>
</evidence>
<keyword evidence="5" id="KW-0926">Vacuole</keyword>
<keyword evidence="14" id="KW-0325">Glycoprotein</keyword>
<feature type="transmembrane region" description="Helical" evidence="17">
    <location>
        <begin position="540"/>
        <end position="563"/>
    </location>
</feature>
<dbReference type="InterPro" id="IPR053975">
    <property type="entry name" value="PFF1_C"/>
</dbReference>
<feature type="domain" description="Peptidase M28" evidence="18">
    <location>
        <begin position="114"/>
        <end position="300"/>
    </location>
</feature>
<comment type="subcellular location">
    <subcellularLocation>
        <location evidence="3">Vacuole membrane</location>
        <topology evidence="3">Multi-pass membrane protein</topology>
    </subcellularLocation>
</comment>
<evidence type="ECO:0000256" key="2">
    <source>
        <dbReference type="ARBA" id="ARBA00003273"/>
    </source>
</evidence>
<dbReference type="OrthoDB" id="76293at2759"/>
<evidence type="ECO:0000256" key="14">
    <source>
        <dbReference type="ARBA" id="ARBA00023180"/>
    </source>
</evidence>
<dbReference type="Gene3D" id="3.40.630.10">
    <property type="entry name" value="Zn peptidases"/>
    <property type="match status" value="1"/>
</dbReference>
<evidence type="ECO:0000256" key="9">
    <source>
        <dbReference type="ARBA" id="ARBA00022801"/>
    </source>
</evidence>
<evidence type="ECO:0000256" key="11">
    <source>
        <dbReference type="ARBA" id="ARBA00022989"/>
    </source>
</evidence>
<name>A0A0C2WQV0_AMAMK</name>
<evidence type="ECO:0000256" key="3">
    <source>
        <dbReference type="ARBA" id="ARBA00004128"/>
    </source>
</evidence>
<evidence type="ECO:0000259" key="19">
    <source>
        <dbReference type="Pfam" id="PF22250"/>
    </source>
</evidence>
<reference evidence="21 22" key="1">
    <citation type="submission" date="2014-04" db="EMBL/GenBank/DDBJ databases">
        <title>Evolutionary Origins and Diversification of the Mycorrhizal Mutualists.</title>
        <authorList>
            <consortium name="DOE Joint Genome Institute"/>
            <consortium name="Mycorrhizal Genomics Consortium"/>
            <person name="Kohler A."/>
            <person name="Kuo A."/>
            <person name="Nagy L.G."/>
            <person name="Floudas D."/>
            <person name="Copeland A."/>
            <person name="Barry K.W."/>
            <person name="Cichocki N."/>
            <person name="Veneault-Fourrey C."/>
            <person name="LaButti K."/>
            <person name="Lindquist E.A."/>
            <person name="Lipzen A."/>
            <person name="Lundell T."/>
            <person name="Morin E."/>
            <person name="Murat C."/>
            <person name="Riley R."/>
            <person name="Ohm R."/>
            <person name="Sun H."/>
            <person name="Tunlid A."/>
            <person name="Henrissat B."/>
            <person name="Grigoriev I.V."/>
            <person name="Hibbett D.S."/>
            <person name="Martin F."/>
        </authorList>
    </citation>
    <scope>NUCLEOTIDE SEQUENCE [LARGE SCALE GENOMIC DNA]</scope>
    <source>
        <strain evidence="21 22">Koide BX008</strain>
    </source>
</reference>
<keyword evidence="6 15" id="KW-0645">Protease</keyword>
<dbReference type="GO" id="GO:0008235">
    <property type="term" value="F:metalloexopeptidase activity"/>
    <property type="evidence" value="ECO:0007669"/>
    <property type="project" value="InterPro"/>
</dbReference>
<feature type="transmembrane region" description="Helical" evidence="17">
    <location>
        <begin position="360"/>
        <end position="381"/>
    </location>
</feature>
<comment type="similarity">
    <text evidence="4 15">Belongs to the peptidase M28 family.</text>
</comment>
<feature type="transmembrane region" description="Helical" evidence="17">
    <location>
        <begin position="513"/>
        <end position="534"/>
    </location>
</feature>
<feature type="transmembrane region" description="Helical" evidence="17">
    <location>
        <begin position="670"/>
        <end position="688"/>
    </location>
</feature>
<dbReference type="STRING" id="946122.A0A0C2WQV0"/>
<keyword evidence="8 15" id="KW-0479">Metal-binding</keyword>
<evidence type="ECO:0000256" key="1">
    <source>
        <dbReference type="ARBA" id="ARBA00001947"/>
    </source>
</evidence>
<evidence type="ECO:0000256" key="8">
    <source>
        <dbReference type="ARBA" id="ARBA00022723"/>
    </source>
</evidence>
<dbReference type="PANTHER" id="PTHR12147:SF58">
    <property type="entry name" value="VACUOLAR MEMBRANE PROTEASE"/>
    <property type="match status" value="1"/>
</dbReference>
<proteinExistence type="inferred from homology"/>
<evidence type="ECO:0000259" key="18">
    <source>
        <dbReference type="Pfam" id="PF04389"/>
    </source>
</evidence>